<dbReference type="Pfam" id="PF00583">
    <property type="entry name" value="Acetyltransf_1"/>
    <property type="match status" value="1"/>
</dbReference>
<evidence type="ECO:0000313" key="5">
    <source>
        <dbReference type="Proteomes" id="UP000254400"/>
    </source>
</evidence>
<dbReference type="InterPro" id="IPR016181">
    <property type="entry name" value="Acyl_CoA_acyltransferase"/>
</dbReference>
<dbReference type="CDD" id="cd04301">
    <property type="entry name" value="NAT_SF"/>
    <property type="match status" value="2"/>
</dbReference>
<proteinExistence type="predicted"/>
<dbReference type="EC" id="2.3.1.-" evidence="4"/>
<protein>
    <submittedName>
        <fullName evidence="4">Acetyltransferase, GNAT family</fullName>
        <ecNumber evidence="4">2.3.1.-</ecNumber>
    </submittedName>
</protein>
<organism evidence="4 5">
    <name type="scientific">Paenibacillus polymyxa</name>
    <name type="common">Bacillus polymyxa</name>
    <dbReference type="NCBI Taxonomy" id="1406"/>
    <lineage>
        <taxon>Bacteria</taxon>
        <taxon>Bacillati</taxon>
        <taxon>Bacillota</taxon>
        <taxon>Bacilli</taxon>
        <taxon>Bacillales</taxon>
        <taxon>Paenibacillaceae</taxon>
        <taxon>Paenibacillus</taxon>
    </lineage>
</organism>
<sequence>MITYLRCNEVSMEHIFQAFSLGFSDYSIRLTMEQDDFAARFFGPEGNSRSHSFLAMDEDQPIGLILGGIRQFDGYKTMRCGTLCIGPAYRGQGISNRLLELHKQTAISENCQQLWLEVITDNDRAVQFYKKHGYEVRYTLKYYNGTVPSISPAPSSPYMFKKLTFDDVADFRTTLTDCHIHWQSDTPYYANSTQEVFLGIYAVNQTRVGMIAMSAQGKINFLWVDPKHRNQGLGRTLLHKAAETQKVEKVYICLSDNNSLEGFIQKTGFSKDPIEQYEMCIPLDPTTSLISEND</sequence>
<dbReference type="GeneID" id="93348754"/>
<accession>A0A378Y7M4</accession>
<feature type="domain" description="N-acetyltransferase" evidence="3">
    <location>
        <begin position="2"/>
        <end position="164"/>
    </location>
</feature>
<name>A0A378Y7M4_PAEPO</name>
<dbReference type="EMBL" id="UGSC01000001">
    <property type="protein sequence ID" value="SUA72501.1"/>
    <property type="molecule type" value="Genomic_DNA"/>
</dbReference>
<keyword evidence="2 4" id="KW-0012">Acyltransferase</keyword>
<dbReference type="GO" id="GO:0016747">
    <property type="term" value="F:acyltransferase activity, transferring groups other than amino-acyl groups"/>
    <property type="evidence" value="ECO:0007669"/>
    <property type="project" value="InterPro"/>
</dbReference>
<feature type="domain" description="N-acetyltransferase" evidence="3">
    <location>
        <begin position="158"/>
        <end position="284"/>
    </location>
</feature>
<dbReference type="InterPro" id="IPR050680">
    <property type="entry name" value="YpeA/RimI_acetyltransf"/>
</dbReference>
<dbReference type="PANTHER" id="PTHR43420:SF44">
    <property type="entry name" value="ACETYLTRANSFERASE YPEA"/>
    <property type="match status" value="1"/>
</dbReference>
<reference evidence="4 5" key="1">
    <citation type="submission" date="2018-06" db="EMBL/GenBank/DDBJ databases">
        <authorList>
            <consortium name="Pathogen Informatics"/>
            <person name="Doyle S."/>
        </authorList>
    </citation>
    <scope>NUCLEOTIDE SEQUENCE [LARGE SCALE GENOMIC DNA]</scope>
    <source>
        <strain evidence="4 5">NCTC10343</strain>
    </source>
</reference>
<dbReference type="InterPro" id="IPR000182">
    <property type="entry name" value="GNAT_dom"/>
</dbReference>
<evidence type="ECO:0000313" key="4">
    <source>
        <dbReference type="EMBL" id="SUA72501.1"/>
    </source>
</evidence>
<evidence type="ECO:0000259" key="3">
    <source>
        <dbReference type="PROSITE" id="PS51186"/>
    </source>
</evidence>
<gene>
    <name evidence="4" type="primary">M1_5425</name>
    <name evidence="4" type="ORF">NCTC10343_05460</name>
</gene>
<dbReference type="AlphaFoldDB" id="A0A378Y7M4"/>
<dbReference type="PROSITE" id="PS51186">
    <property type="entry name" value="GNAT"/>
    <property type="match status" value="2"/>
</dbReference>
<dbReference type="RefSeq" id="WP_019689030.1">
    <property type="nucleotide sequence ID" value="NZ_CP049598.1"/>
</dbReference>
<dbReference type="PANTHER" id="PTHR43420">
    <property type="entry name" value="ACETYLTRANSFERASE"/>
    <property type="match status" value="1"/>
</dbReference>
<dbReference type="Pfam" id="PF13673">
    <property type="entry name" value="Acetyltransf_10"/>
    <property type="match status" value="1"/>
</dbReference>
<evidence type="ECO:0000256" key="2">
    <source>
        <dbReference type="ARBA" id="ARBA00023315"/>
    </source>
</evidence>
<dbReference type="Proteomes" id="UP000254400">
    <property type="component" value="Unassembled WGS sequence"/>
</dbReference>
<keyword evidence="1 4" id="KW-0808">Transferase</keyword>
<dbReference type="SUPFAM" id="SSF55729">
    <property type="entry name" value="Acyl-CoA N-acyltransferases (Nat)"/>
    <property type="match status" value="2"/>
</dbReference>
<evidence type="ECO:0000256" key="1">
    <source>
        <dbReference type="ARBA" id="ARBA00022679"/>
    </source>
</evidence>
<dbReference type="Gene3D" id="3.40.630.30">
    <property type="match status" value="2"/>
</dbReference>